<protein>
    <submittedName>
        <fullName evidence="3">Barnase inhibitor</fullName>
    </submittedName>
</protein>
<sequence length="96" mass="10829">MPSTNERRVVVPASLTSLEAIYTFLQANLDFPSYFGHNLDALFDCATSDITEPVCLAWPRHWDSGNPYLWWKGLKVLDTLKDAAAENECLRIELVG</sequence>
<comment type="caution">
    <text evidence="3">The sequence shown here is derived from an EMBL/GenBank/DDBJ whole genome shotgun (WGS) entry which is preliminary data.</text>
</comment>
<dbReference type="RefSeq" id="WP_114372087.1">
    <property type="nucleotide sequence ID" value="NZ_QPEX01000045.1"/>
</dbReference>
<evidence type="ECO:0000256" key="1">
    <source>
        <dbReference type="ARBA" id="ARBA00006845"/>
    </source>
</evidence>
<dbReference type="Gene3D" id="3.30.370.10">
    <property type="entry name" value="Barstar-like"/>
    <property type="match status" value="1"/>
</dbReference>
<evidence type="ECO:0000313" key="3">
    <source>
        <dbReference type="EMBL" id="RCS41169.1"/>
    </source>
</evidence>
<dbReference type="InterPro" id="IPR035905">
    <property type="entry name" value="Barstar-like_sf"/>
</dbReference>
<dbReference type="SUPFAM" id="SSF52038">
    <property type="entry name" value="Barstar-related"/>
    <property type="match status" value="1"/>
</dbReference>
<evidence type="ECO:0000259" key="2">
    <source>
        <dbReference type="Pfam" id="PF01337"/>
    </source>
</evidence>
<comment type="similarity">
    <text evidence="1">Belongs to the barstar family.</text>
</comment>
<dbReference type="InterPro" id="IPR000468">
    <property type="entry name" value="Barstar"/>
</dbReference>
<dbReference type="Proteomes" id="UP000253562">
    <property type="component" value="Unassembled WGS sequence"/>
</dbReference>
<dbReference type="OrthoDB" id="7575400at2"/>
<accession>A0A368KK92</accession>
<dbReference type="AlphaFoldDB" id="A0A368KK92"/>
<gene>
    <name evidence="3" type="ORF">DTL42_21600</name>
</gene>
<name>A0A368KK92_9BACT</name>
<feature type="domain" description="Barstar (barnase inhibitor)" evidence="2">
    <location>
        <begin position="14"/>
        <end position="86"/>
    </location>
</feature>
<dbReference type="Pfam" id="PF01337">
    <property type="entry name" value="Barstar"/>
    <property type="match status" value="1"/>
</dbReference>
<reference evidence="3 4" key="1">
    <citation type="submission" date="2018-07" db="EMBL/GenBank/DDBJ databases">
        <title>Comparative genomes isolates from brazilian mangrove.</title>
        <authorList>
            <person name="De Araujo J.E."/>
            <person name="Taketani R.G."/>
            <person name="Silva M.C.P."/>
            <person name="Lourenco M.V."/>
            <person name="Oliveira V.M."/>
            <person name="Andreote F.D."/>
        </authorList>
    </citation>
    <scope>NUCLEOTIDE SEQUENCE [LARGE SCALE GENOMIC DNA]</scope>
    <source>
        <strain evidence="3 4">HEX PRIS-MGV</strain>
    </source>
</reference>
<dbReference type="EMBL" id="QPEX01000045">
    <property type="protein sequence ID" value="RCS41169.1"/>
    <property type="molecule type" value="Genomic_DNA"/>
</dbReference>
<evidence type="ECO:0000313" key="4">
    <source>
        <dbReference type="Proteomes" id="UP000253562"/>
    </source>
</evidence>
<organism evidence="3 4">
    <name type="scientific">Bremerella cremea</name>
    <dbReference type="NCBI Taxonomy" id="1031537"/>
    <lineage>
        <taxon>Bacteria</taxon>
        <taxon>Pseudomonadati</taxon>
        <taxon>Planctomycetota</taxon>
        <taxon>Planctomycetia</taxon>
        <taxon>Pirellulales</taxon>
        <taxon>Pirellulaceae</taxon>
        <taxon>Bremerella</taxon>
    </lineage>
</organism>
<proteinExistence type="inferred from homology"/>